<accession>A0A5M8F935</accession>
<dbReference type="EMBL" id="VWXX01000088">
    <property type="protein sequence ID" value="KAA6181247.1"/>
    <property type="molecule type" value="Genomic_DNA"/>
</dbReference>
<evidence type="ECO:0000256" key="1">
    <source>
        <dbReference type="SAM" id="MobiDB-lite"/>
    </source>
</evidence>
<dbReference type="AlphaFoldDB" id="A0A5M8F935"/>
<evidence type="ECO:0000313" key="2">
    <source>
        <dbReference type="EMBL" id="KAA6181247.1"/>
    </source>
</evidence>
<feature type="region of interest" description="Disordered" evidence="1">
    <location>
        <begin position="52"/>
        <end position="77"/>
    </location>
</feature>
<dbReference type="SUPFAM" id="SSF111038">
    <property type="entry name" value="YjbQ-like"/>
    <property type="match status" value="1"/>
</dbReference>
<evidence type="ECO:0000313" key="3">
    <source>
        <dbReference type="Proteomes" id="UP000322981"/>
    </source>
</evidence>
<evidence type="ECO:0008006" key="4">
    <source>
        <dbReference type="Google" id="ProtNLM"/>
    </source>
</evidence>
<proteinExistence type="predicted"/>
<dbReference type="Pfam" id="PF01894">
    <property type="entry name" value="YjbQ"/>
    <property type="match status" value="1"/>
</dbReference>
<dbReference type="InterPro" id="IPR035917">
    <property type="entry name" value="YjbQ-like_sf"/>
</dbReference>
<feature type="non-terminal residue" evidence="2">
    <location>
        <position position="77"/>
    </location>
</feature>
<reference evidence="2 3" key="1">
    <citation type="submission" date="2019-09" db="EMBL/GenBank/DDBJ databases">
        <title>Whole-genome sequence of the purple sulfur bacterium Thiohalocapsa marina DSM 19078.</title>
        <authorList>
            <person name="Kyndt J.A."/>
            <person name="Meyer T.E."/>
        </authorList>
    </citation>
    <scope>NUCLEOTIDE SEQUENCE [LARGE SCALE GENOMIC DNA]</scope>
    <source>
        <strain evidence="2 3">DSM 19078</strain>
    </source>
</reference>
<dbReference type="InterPro" id="IPR001602">
    <property type="entry name" value="UPF0047_YjbQ-like"/>
</dbReference>
<dbReference type="Proteomes" id="UP000322981">
    <property type="component" value="Unassembled WGS sequence"/>
</dbReference>
<name>A0A5M8F935_9GAMM</name>
<dbReference type="RefSeq" id="WP_211354124.1">
    <property type="nucleotide sequence ID" value="NZ_VWXX01000088.1"/>
</dbReference>
<sequence length="77" mass="8140">MRETIRLATTQAQVLVDITDAVRAVVSRSGIRDGLVHVYAQGATAAIMIQHGRGGNRSANPPRPHRGGAWGLSPTVV</sequence>
<dbReference type="Gene3D" id="2.60.120.460">
    <property type="entry name" value="YjbQ-like"/>
    <property type="match status" value="1"/>
</dbReference>
<gene>
    <name evidence="2" type="ORF">F2Q65_19325</name>
</gene>
<organism evidence="2 3">
    <name type="scientific">Thiohalocapsa marina</name>
    <dbReference type="NCBI Taxonomy" id="424902"/>
    <lineage>
        <taxon>Bacteria</taxon>
        <taxon>Pseudomonadati</taxon>
        <taxon>Pseudomonadota</taxon>
        <taxon>Gammaproteobacteria</taxon>
        <taxon>Chromatiales</taxon>
        <taxon>Chromatiaceae</taxon>
        <taxon>Thiohalocapsa</taxon>
    </lineage>
</organism>
<protein>
    <recommendedName>
        <fullName evidence="4">YjbQ family protein</fullName>
    </recommendedName>
</protein>
<keyword evidence="3" id="KW-1185">Reference proteome</keyword>
<comment type="caution">
    <text evidence="2">The sequence shown here is derived from an EMBL/GenBank/DDBJ whole genome shotgun (WGS) entry which is preliminary data.</text>
</comment>